<feature type="compositionally biased region" description="Basic and acidic residues" evidence="5">
    <location>
        <begin position="116"/>
        <end position="127"/>
    </location>
</feature>
<evidence type="ECO:0000313" key="7">
    <source>
        <dbReference type="EMBL" id="RPA86593.1"/>
    </source>
</evidence>
<evidence type="ECO:0000256" key="1">
    <source>
        <dbReference type="ARBA" id="ARBA00023015"/>
    </source>
</evidence>
<keyword evidence="8" id="KW-1185">Reference proteome</keyword>
<keyword evidence="2" id="KW-0238">DNA-binding</keyword>
<evidence type="ECO:0000256" key="5">
    <source>
        <dbReference type="SAM" id="MobiDB-lite"/>
    </source>
</evidence>
<evidence type="ECO:0000256" key="2">
    <source>
        <dbReference type="ARBA" id="ARBA00023125"/>
    </source>
</evidence>
<dbReference type="Pfam" id="PF00172">
    <property type="entry name" value="Zn_clus"/>
    <property type="match status" value="1"/>
</dbReference>
<organism evidence="7 8">
    <name type="scientific">Ascobolus immersus RN42</name>
    <dbReference type="NCBI Taxonomy" id="1160509"/>
    <lineage>
        <taxon>Eukaryota</taxon>
        <taxon>Fungi</taxon>
        <taxon>Dikarya</taxon>
        <taxon>Ascomycota</taxon>
        <taxon>Pezizomycotina</taxon>
        <taxon>Pezizomycetes</taxon>
        <taxon>Pezizales</taxon>
        <taxon>Ascobolaceae</taxon>
        <taxon>Ascobolus</taxon>
    </lineage>
</organism>
<evidence type="ECO:0000313" key="8">
    <source>
        <dbReference type="Proteomes" id="UP000275078"/>
    </source>
</evidence>
<dbReference type="EMBL" id="ML119649">
    <property type="protein sequence ID" value="RPA86593.1"/>
    <property type="molecule type" value="Genomic_DNA"/>
</dbReference>
<name>A0A3N4IKC4_ASCIM</name>
<keyword evidence="4" id="KW-0539">Nucleus</keyword>
<gene>
    <name evidence="7" type="ORF">BJ508DRAFT_321718</name>
</gene>
<dbReference type="Gene3D" id="4.10.240.10">
    <property type="entry name" value="Zn(2)-C6 fungal-type DNA-binding domain"/>
    <property type="match status" value="1"/>
</dbReference>
<dbReference type="InterPro" id="IPR050675">
    <property type="entry name" value="OAF3"/>
</dbReference>
<dbReference type="GO" id="GO:0003677">
    <property type="term" value="F:DNA binding"/>
    <property type="evidence" value="ECO:0007669"/>
    <property type="project" value="UniProtKB-KW"/>
</dbReference>
<sequence>MSSPIYPQSYNYVNTDPTYYPYSTSESMPHTPSTIGPVGQEASTHSLQLSPAFATKPQPTRQIHRNRASYSCHSCRRRKVKCDQVHPTCGNCTKHNDVCTYNDNSNIKSKKKDKKIKTEPGLEDMHRRSASKSSIDETYGSISTTLPDYAPYAAPAYDVATSYPSSFTIPVSDYTTSPAMTAEFDYGYPTATPATSDAYATTGYFYDYTPVTSMPDWLAPGATVASTASSPHLDYAGTPSPNPGSYLSSPHIMADGFSTSEIDLGYYGGYYEEN</sequence>
<proteinExistence type="predicted"/>
<keyword evidence="3" id="KW-0804">Transcription</keyword>
<evidence type="ECO:0000256" key="3">
    <source>
        <dbReference type="ARBA" id="ARBA00023163"/>
    </source>
</evidence>
<dbReference type="CDD" id="cd00067">
    <property type="entry name" value="GAL4"/>
    <property type="match status" value="1"/>
</dbReference>
<dbReference type="Proteomes" id="UP000275078">
    <property type="component" value="Unassembled WGS sequence"/>
</dbReference>
<dbReference type="SUPFAM" id="SSF57701">
    <property type="entry name" value="Zn2/Cys6 DNA-binding domain"/>
    <property type="match status" value="1"/>
</dbReference>
<keyword evidence="1" id="KW-0805">Transcription regulation</keyword>
<dbReference type="PROSITE" id="PS00463">
    <property type="entry name" value="ZN2_CY6_FUNGAL_1"/>
    <property type="match status" value="1"/>
</dbReference>
<dbReference type="STRING" id="1160509.A0A3N4IKC4"/>
<dbReference type="InterPro" id="IPR001138">
    <property type="entry name" value="Zn2Cys6_DnaBD"/>
</dbReference>
<dbReference type="InterPro" id="IPR036864">
    <property type="entry name" value="Zn2-C6_fun-type_DNA-bd_sf"/>
</dbReference>
<protein>
    <recommendedName>
        <fullName evidence="6">Zn(2)-C6 fungal-type domain-containing protein</fullName>
    </recommendedName>
</protein>
<reference evidence="7 8" key="1">
    <citation type="journal article" date="2018" name="Nat. Ecol. Evol.">
        <title>Pezizomycetes genomes reveal the molecular basis of ectomycorrhizal truffle lifestyle.</title>
        <authorList>
            <person name="Murat C."/>
            <person name="Payen T."/>
            <person name="Noel B."/>
            <person name="Kuo A."/>
            <person name="Morin E."/>
            <person name="Chen J."/>
            <person name="Kohler A."/>
            <person name="Krizsan K."/>
            <person name="Balestrini R."/>
            <person name="Da Silva C."/>
            <person name="Montanini B."/>
            <person name="Hainaut M."/>
            <person name="Levati E."/>
            <person name="Barry K.W."/>
            <person name="Belfiori B."/>
            <person name="Cichocki N."/>
            <person name="Clum A."/>
            <person name="Dockter R.B."/>
            <person name="Fauchery L."/>
            <person name="Guy J."/>
            <person name="Iotti M."/>
            <person name="Le Tacon F."/>
            <person name="Lindquist E.A."/>
            <person name="Lipzen A."/>
            <person name="Malagnac F."/>
            <person name="Mello A."/>
            <person name="Molinier V."/>
            <person name="Miyauchi S."/>
            <person name="Poulain J."/>
            <person name="Riccioni C."/>
            <person name="Rubini A."/>
            <person name="Sitrit Y."/>
            <person name="Splivallo R."/>
            <person name="Traeger S."/>
            <person name="Wang M."/>
            <person name="Zifcakova L."/>
            <person name="Wipf D."/>
            <person name="Zambonelli A."/>
            <person name="Paolocci F."/>
            <person name="Nowrousian M."/>
            <person name="Ottonello S."/>
            <person name="Baldrian P."/>
            <person name="Spatafora J.W."/>
            <person name="Henrissat B."/>
            <person name="Nagy L.G."/>
            <person name="Aury J.M."/>
            <person name="Wincker P."/>
            <person name="Grigoriev I.V."/>
            <person name="Bonfante P."/>
            <person name="Martin F.M."/>
        </authorList>
    </citation>
    <scope>NUCLEOTIDE SEQUENCE [LARGE SCALE GENOMIC DNA]</scope>
    <source>
        <strain evidence="7 8">RN42</strain>
    </source>
</reference>
<evidence type="ECO:0000259" key="6">
    <source>
        <dbReference type="PROSITE" id="PS50048"/>
    </source>
</evidence>
<dbReference type="PROSITE" id="PS50048">
    <property type="entry name" value="ZN2_CY6_FUNGAL_2"/>
    <property type="match status" value="1"/>
</dbReference>
<dbReference type="OrthoDB" id="3598904at2759"/>
<accession>A0A3N4IKC4</accession>
<feature type="region of interest" description="Disordered" evidence="5">
    <location>
        <begin position="109"/>
        <end position="136"/>
    </location>
</feature>
<dbReference type="GO" id="GO:0008270">
    <property type="term" value="F:zinc ion binding"/>
    <property type="evidence" value="ECO:0007669"/>
    <property type="project" value="InterPro"/>
</dbReference>
<dbReference type="PANTHER" id="PTHR31069">
    <property type="entry name" value="OLEATE-ACTIVATED TRANSCRIPTION FACTOR 1-RELATED"/>
    <property type="match status" value="1"/>
</dbReference>
<feature type="domain" description="Zn(2)-C6 fungal-type" evidence="6">
    <location>
        <begin position="71"/>
        <end position="101"/>
    </location>
</feature>
<dbReference type="GO" id="GO:0000981">
    <property type="term" value="F:DNA-binding transcription factor activity, RNA polymerase II-specific"/>
    <property type="evidence" value="ECO:0007669"/>
    <property type="project" value="InterPro"/>
</dbReference>
<dbReference type="SMART" id="SM00066">
    <property type="entry name" value="GAL4"/>
    <property type="match status" value="1"/>
</dbReference>
<dbReference type="AlphaFoldDB" id="A0A3N4IKC4"/>
<dbReference type="PANTHER" id="PTHR31069:SF32">
    <property type="entry name" value="ARGININE METABOLISM REGULATION PROTEIN II"/>
    <property type="match status" value="1"/>
</dbReference>
<evidence type="ECO:0000256" key="4">
    <source>
        <dbReference type="ARBA" id="ARBA00023242"/>
    </source>
</evidence>